<dbReference type="OrthoDB" id="669248at2759"/>
<accession>A0A371H9D9</accession>
<organism evidence="1 2">
    <name type="scientific">Mucuna pruriens</name>
    <name type="common">Velvet bean</name>
    <name type="synonym">Dolichos pruriens</name>
    <dbReference type="NCBI Taxonomy" id="157652"/>
    <lineage>
        <taxon>Eukaryota</taxon>
        <taxon>Viridiplantae</taxon>
        <taxon>Streptophyta</taxon>
        <taxon>Embryophyta</taxon>
        <taxon>Tracheophyta</taxon>
        <taxon>Spermatophyta</taxon>
        <taxon>Magnoliopsida</taxon>
        <taxon>eudicotyledons</taxon>
        <taxon>Gunneridae</taxon>
        <taxon>Pentapetalae</taxon>
        <taxon>rosids</taxon>
        <taxon>fabids</taxon>
        <taxon>Fabales</taxon>
        <taxon>Fabaceae</taxon>
        <taxon>Papilionoideae</taxon>
        <taxon>50 kb inversion clade</taxon>
        <taxon>NPAAA clade</taxon>
        <taxon>indigoferoid/millettioid clade</taxon>
        <taxon>Phaseoleae</taxon>
        <taxon>Mucuna</taxon>
    </lineage>
</organism>
<reference evidence="1" key="1">
    <citation type="submission" date="2018-05" db="EMBL/GenBank/DDBJ databases">
        <title>Draft genome of Mucuna pruriens seed.</title>
        <authorList>
            <person name="Nnadi N.E."/>
            <person name="Vos R."/>
            <person name="Hasami M.H."/>
            <person name="Devisetty U.K."/>
            <person name="Aguiy J.C."/>
        </authorList>
    </citation>
    <scope>NUCLEOTIDE SEQUENCE [LARGE SCALE GENOMIC DNA]</scope>
    <source>
        <strain evidence="1">JCA_2017</strain>
    </source>
</reference>
<gene>
    <name evidence="1" type="ORF">CR513_17540</name>
</gene>
<comment type="caution">
    <text evidence="1">The sequence shown here is derived from an EMBL/GenBank/DDBJ whole genome shotgun (WGS) entry which is preliminary data.</text>
</comment>
<evidence type="ECO:0000313" key="1">
    <source>
        <dbReference type="EMBL" id="RDX99412.1"/>
    </source>
</evidence>
<dbReference type="EMBL" id="QJKJ01003231">
    <property type="protein sequence ID" value="RDX99412.1"/>
    <property type="molecule type" value="Genomic_DNA"/>
</dbReference>
<dbReference type="Proteomes" id="UP000257109">
    <property type="component" value="Unassembled WGS sequence"/>
</dbReference>
<name>A0A371H9D9_MUCPR</name>
<proteinExistence type="predicted"/>
<dbReference type="PANTHER" id="PTHR33156:SF73">
    <property type="entry name" value="PROTEIN NUCLEAR FUSION DEFECTIVE 6, CHLOROPLASTIC_MITOCHONDRIAL-LIKE"/>
    <property type="match status" value="1"/>
</dbReference>
<keyword evidence="2" id="KW-1185">Reference proteome</keyword>
<feature type="non-terminal residue" evidence="1">
    <location>
        <position position="1"/>
    </location>
</feature>
<dbReference type="InterPro" id="IPR043459">
    <property type="entry name" value="NFD6/NOXY2-like"/>
</dbReference>
<dbReference type="PANTHER" id="PTHR33156">
    <property type="entry name" value="OS02G0230000 PROTEIN"/>
    <property type="match status" value="1"/>
</dbReference>
<sequence>MASSKVLCRLSCRLQAVARNNLTKPSLSLNLNPLSLSARRLSRTSRLPVELGSWESMMPLHSALASARLVSSLSIDSLGWGLVPQGLFFSLYSLMFLWHDIKKCQMGFVVFPCLYDSICLQFVAARTPSRYGHVQQISLCFEVQLGIYQMCNPLYVVKEHIMLEKFSTGELKLKLR</sequence>
<dbReference type="AlphaFoldDB" id="A0A371H9D9"/>
<protein>
    <submittedName>
        <fullName evidence="1">Uncharacterized protein</fullName>
    </submittedName>
</protein>
<evidence type="ECO:0000313" key="2">
    <source>
        <dbReference type="Proteomes" id="UP000257109"/>
    </source>
</evidence>